<gene>
    <name evidence="1" type="ORF">RFI_31823</name>
</gene>
<reference evidence="1 2" key="1">
    <citation type="journal article" date="2013" name="Curr. Biol.">
        <title>The Genome of the Foraminiferan Reticulomyxa filosa.</title>
        <authorList>
            <person name="Glockner G."/>
            <person name="Hulsmann N."/>
            <person name="Schleicher M."/>
            <person name="Noegel A.A."/>
            <person name="Eichinger L."/>
            <person name="Gallinger C."/>
            <person name="Pawlowski J."/>
            <person name="Sierra R."/>
            <person name="Euteneuer U."/>
            <person name="Pillet L."/>
            <person name="Moustafa A."/>
            <person name="Platzer M."/>
            <person name="Groth M."/>
            <person name="Szafranski K."/>
            <person name="Schliwa M."/>
        </authorList>
    </citation>
    <scope>NUCLEOTIDE SEQUENCE [LARGE SCALE GENOMIC DNA]</scope>
</reference>
<feature type="non-terminal residue" evidence="1">
    <location>
        <position position="105"/>
    </location>
</feature>
<evidence type="ECO:0000313" key="2">
    <source>
        <dbReference type="Proteomes" id="UP000023152"/>
    </source>
</evidence>
<comment type="caution">
    <text evidence="1">The sequence shown here is derived from an EMBL/GenBank/DDBJ whole genome shotgun (WGS) entry which is preliminary data.</text>
</comment>
<organism evidence="1 2">
    <name type="scientific">Reticulomyxa filosa</name>
    <dbReference type="NCBI Taxonomy" id="46433"/>
    <lineage>
        <taxon>Eukaryota</taxon>
        <taxon>Sar</taxon>
        <taxon>Rhizaria</taxon>
        <taxon>Retaria</taxon>
        <taxon>Foraminifera</taxon>
        <taxon>Monothalamids</taxon>
        <taxon>Reticulomyxidae</taxon>
        <taxon>Reticulomyxa</taxon>
    </lineage>
</organism>
<dbReference type="EMBL" id="ASPP01027965">
    <property type="protein sequence ID" value="ETO05573.1"/>
    <property type="molecule type" value="Genomic_DNA"/>
</dbReference>
<keyword evidence="2" id="KW-1185">Reference proteome</keyword>
<evidence type="ECO:0000313" key="1">
    <source>
        <dbReference type="EMBL" id="ETO05573.1"/>
    </source>
</evidence>
<proteinExistence type="predicted"/>
<accession>X6LUH0</accession>
<dbReference type="AlphaFoldDB" id="X6LUH0"/>
<dbReference type="Proteomes" id="UP000023152">
    <property type="component" value="Unassembled WGS sequence"/>
</dbReference>
<name>X6LUH0_RETFI</name>
<sequence length="105" mass="12426">MSKVCCKLFFLKKIELIKIKTYEKEELEFKIKKLKDDGTVPSKDKDKIWDDLLDFIKEELSLAEKSRFILVNANNENDQIEDADELCEHWNDFANGKMKNCIFSM</sequence>
<protein>
    <submittedName>
        <fullName evidence="1">Uncharacterized protein</fullName>
    </submittedName>
</protein>